<feature type="transmembrane region" description="Helical" evidence="2">
    <location>
        <begin position="235"/>
        <end position="256"/>
    </location>
</feature>
<dbReference type="Pfam" id="PF20152">
    <property type="entry name" value="DUF6534"/>
    <property type="match status" value="1"/>
</dbReference>
<evidence type="ECO:0000259" key="3">
    <source>
        <dbReference type="Pfam" id="PF20152"/>
    </source>
</evidence>
<dbReference type="PANTHER" id="PTHR40465:SF1">
    <property type="entry name" value="DUF6534 DOMAIN-CONTAINING PROTEIN"/>
    <property type="match status" value="1"/>
</dbReference>
<keyword evidence="2" id="KW-1133">Transmembrane helix</keyword>
<dbReference type="EMBL" id="JARIHO010000027">
    <property type="protein sequence ID" value="KAJ7339896.1"/>
    <property type="molecule type" value="Genomic_DNA"/>
</dbReference>
<dbReference type="InterPro" id="IPR045339">
    <property type="entry name" value="DUF6534"/>
</dbReference>
<feature type="transmembrane region" description="Helical" evidence="2">
    <location>
        <begin position="203"/>
        <end position="229"/>
    </location>
</feature>
<feature type="transmembrane region" description="Helical" evidence="2">
    <location>
        <begin position="88"/>
        <end position="110"/>
    </location>
</feature>
<sequence length="343" mass="37232">MSFATGPIASPLLIGSLLNFFFFGTLLVQVYIYHTCFPKDSRRVKCLVYFLLLAMTVNTCLNALDVKFWYATSFGDLAIFANPRYSAFYSPIMGSVIATVVHLFFCYRIFVIKRAVWPLCSLISLVTMAQLSGGMGSGILSFIQEYKVHDSNSKDVTGLHDYAHTVLIYWWLTGGPVADVLIAMAMTTLLLRADMHSATRDVVKSIVSLILETNTFSAAVALVALFIFIGFPDTPYSGCPLIILPGIYANTLLATLNNRAIILRAKGDESTSAYSGQMSSGACGSAPPAIAAPYGARSVETLAAMSFEPTNEENQAARPMAPPRDAKEGQPIDVELGQVEKSL</sequence>
<keyword evidence="2" id="KW-0472">Membrane</keyword>
<dbReference type="AlphaFoldDB" id="A0AAD6ZUF0"/>
<evidence type="ECO:0000256" key="2">
    <source>
        <dbReference type="SAM" id="Phobius"/>
    </source>
</evidence>
<comment type="caution">
    <text evidence="4">The sequence shown here is derived from an EMBL/GenBank/DDBJ whole genome shotgun (WGS) entry which is preliminary data.</text>
</comment>
<feature type="transmembrane region" description="Helical" evidence="2">
    <location>
        <begin position="168"/>
        <end position="191"/>
    </location>
</feature>
<proteinExistence type="predicted"/>
<feature type="transmembrane region" description="Helical" evidence="2">
    <location>
        <begin position="46"/>
        <end position="68"/>
    </location>
</feature>
<evidence type="ECO:0000313" key="4">
    <source>
        <dbReference type="EMBL" id="KAJ7339896.1"/>
    </source>
</evidence>
<reference evidence="4" key="1">
    <citation type="submission" date="2023-03" db="EMBL/GenBank/DDBJ databases">
        <title>Massive genome expansion in bonnet fungi (Mycena s.s.) driven by repeated elements and novel gene families across ecological guilds.</title>
        <authorList>
            <consortium name="Lawrence Berkeley National Laboratory"/>
            <person name="Harder C.B."/>
            <person name="Miyauchi S."/>
            <person name="Viragh M."/>
            <person name="Kuo A."/>
            <person name="Thoen E."/>
            <person name="Andreopoulos B."/>
            <person name="Lu D."/>
            <person name="Skrede I."/>
            <person name="Drula E."/>
            <person name="Henrissat B."/>
            <person name="Morin E."/>
            <person name="Kohler A."/>
            <person name="Barry K."/>
            <person name="LaButti K."/>
            <person name="Morin E."/>
            <person name="Salamov A."/>
            <person name="Lipzen A."/>
            <person name="Mereny Z."/>
            <person name="Hegedus B."/>
            <person name="Baldrian P."/>
            <person name="Stursova M."/>
            <person name="Weitz H."/>
            <person name="Taylor A."/>
            <person name="Grigoriev I.V."/>
            <person name="Nagy L.G."/>
            <person name="Martin F."/>
            <person name="Kauserud H."/>
        </authorList>
    </citation>
    <scope>NUCLEOTIDE SEQUENCE</scope>
    <source>
        <strain evidence="4">CBHHK002</strain>
    </source>
</reference>
<keyword evidence="2" id="KW-0812">Transmembrane</keyword>
<dbReference type="Proteomes" id="UP001218218">
    <property type="component" value="Unassembled WGS sequence"/>
</dbReference>
<feature type="transmembrane region" description="Helical" evidence="2">
    <location>
        <begin position="122"/>
        <end position="143"/>
    </location>
</feature>
<organism evidence="4 5">
    <name type="scientific">Mycena albidolilacea</name>
    <dbReference type="NCBI Taxonomy" id="1033008"/>
    <lineage>
        <taxon>Eukaryota</taxon>
        <taxon>Fungi</taxon>
        <taxon>Dikarya</taxon>
        <taxon>Basidiomycota</taxon>
        <taxon>Agaricomycotina</taxon>
        <taxon>Agaricomycetes</taxon>
        <taxon>Agaricomycetidae</taxon>
        <taxon>Agaricales</taxon>
        <taxon>Marasmiineae</taxon>
        <taxon>Mycenaceae</taxon>
        <taxon>Mycena</taxon>
    </lineage>
</organism>
<feature type="domain" description="DUF6534" evidence="3">
    <location>
        <begin position="177"/>
        <end position="260"/>
    </location>
</feature>
<evidence type="ECO:0000313" key="5">
    <source>
        <dbReference type="Proteomes" id="UP001218218"/>
    </source>
</evidence>
<name>A0AAD6ZUF0_9AGAR</name>
<gene>
    <name evidence="4" type="ORF">DFH08DRAFT_963926</name>
</gene>
<dbReference type="PANTHER" id="PTHR40465">
    <property type="entry name" value="CHROMOSOME 1, WHOLE GENOME SHOTGUN SEQUENCE"/>
    <property type="match status" value="1"/>
</dbReference>
<protein>
    <recommendedName>
        <fullName evidence="3">DUF6534 domain-containing protein</fullName>
    </recommendedName>
</protein>
<feature type="region of interest" description="Disordered" evidence="1">
    <location>
        <begin position="308"/>
        <end position="343"/>
    </location>
</feature>
<feature type="transmembrane region" description="Helical" evidence="2">
    <location>
        <begin position="12"/>
        <end position="34"/>
    </location>
</feature>
<accession>A0AAD6ZUF0</accession>
<keyword evidence="5" id="KW-1185">Reference proteome</keyword>
<evidence type="ECO:0000256" key="1">
    <source>
        <dbReference type="SAM" id="MobiDB-lite"/>
    </source>
</evidence>